<evidence type="ECO:0000313" key="4">
    <source>
        <dbReference type="Proteomes" id="UP000184694"/>
    </source>
</evidence>
<dbReference type="PROSITE" id="PS51273">
    <property type="entry name" value="GATASE_TYPE_1"/>
    <property type="match status" value="1"/>
</dbReference>
<dbReference type="Gene3D" id="3.40.50.880">
    <property type="match status" value="1"/>
</dbReference>
<dbReference type="PANTHER" id="PTHR43418:SF4">
    <property type="entry name" value="MULTIFUNCTIONAL TRYPTOPHAN BIOSYNTHESIS PROTEIN"/>
    <property type="match status" value="1"/>
</dbReference>
<dbReference type="OrthoDB" id="9786812at2"/>
<dbReference type="Pfam" id="PF00117">
    <property type="entry name" value="GATase"/>
    <property type="match status" value="1"/>
</dbReference>
<sequence>MRIVLIDNNDSFTRNLEHLLVTATSCVPDIISYGEDGAALSSCSLDEYDLIVISPGPGHPVEYSAYDSVFKSGKPVLGICMGMQIINHYFGGTTDRLSDCIHGKTDLLELDGQLRTIARYHSLYLSSIGKGLRVTSTLSGTSVPMIIEHENRPIMGLQFHPESFLTEQGEWYIHHAMRFFGLS</sequence>
<proteinExistence type="predicted"/>
<dbReference type="InterPro" id="IPR029062">
    <property type="entry name" value="Class_I_gatase-like"/>
</dbReference>
<dbReference type="EMBL" id="FSRG01000004">
    <property type="protein sequence ID" value="SIN88888.1"/>
    <property type="molecule type" value="Genomic_DNA"/>
</dbReference>
<protein>
    <submittedName>
        <fullName evidence="3">Para-aminobenzoate synthetase component 2</fullName>
    </submittedName>
</protein>
<dbReference type="RefSeq" id="WP_074215885.1">
    <property type="nucleotide sequence ID" value="NZ_FSRG01000004.1"/>
</dbReference>
<dbReference type="SUPFAM" id="SSF52317">
    <property type="entry name" value="Class I glutamine amidotransferase-like"/>
    <property type="match status" value="1"/>
</dbReference>
<reference evidence="4" key="1">
    <citation type="submission" date="2016-11" db="EMBL/GenBank/DDBJ databases">
        <authorList>
            <person name="Varghese N."/>
            <person name="Submissions S."/>
        </authorList>
    </citation>
    <scope>NUCLEOTIDE SEQUENCE [LARGE SCALE GENOMIC DNA]</scope>
    <source>
        <strain evidence="4">DSM 17456</strain>
    </source>
</reference>
<dbReference type="InterPro" id="IPR017926">
    <property type="entry name" value="GATASE"/>
</dbReference>
<dbReference type="GO" id="GO:0004049">
    <property type="term" value="F:anthranilate synthase activity"/>
    <property type="evidence" value="ECO:0007669"/>
    <property type="project" value="TreeGrafter"/>
</dbReference>
<name>A0A1N6F0Q8_9BACT</name>
<dbReference type="GO" id="GO:0000162">
    <property type="term" value="P:L-tryptophan biosynthetic process"/>
    <property type="evidence" value="ECO:0007669"/>
    <property type="project" value="TreeGrafter"/>
</dbReference>
<gene>
    <name evidence="3" type="ORF">SAMN02745161_1028</name>
</gene>
<evidence type="ECO:0000259" key="2">
    <source>
        <dbReference type="Pfam" id="PF00117"/>
    </source>
</evidence>
<evidence type="ECO:0000313" key="3">
    <source>
        <dbReference type="EMBL" id="SIN88888.1"/>
    </source>
</evidence>
<dbReference type="InterPro" id="IPR050472">
    <property type="entry name" value="Anth_synth/Amidotransfase"/>
</dbReference>
<dbReference type="PRINTS" id="PR00097">
    <property type="entry name" value="ANTSNTHASEII"/>
</dbReference>
<dbReference type="AlphaFoldDB" id="A0A1N6F0Q8"/>
<dbReference type="PRINTS" id="PR00096">
    <property type="entry name" value="GATASE"/>
</dbReference>
<organism evidence="3 4">
    <name type="scientific">Halodesulfovibrio marinisediminis DSM 17456</name>
    <dbReference type="NCBI Taxonomy" id="1121457"/>
    <lineage>
        <taxon>Bacteria</taxon>
        <taxon>Pseudomonadati</taxon>
        <taxon>Thermodesulfobacteriota</taxon>
        <taxon>Desulfovibrionia</taxon>
        <taxon>Desulfovibrionales</taxon>
        <taxon>Desulfovibrionaceae</taxon>
        <taxon>Halodesulfovibrio</taxon>
    </lineage>
</organism>
<evidence type="ECO:0000256" key="1">
    <source>
        <dbReference type="ARBA" id="ARBA00022962"/>
    </source>
</evidence>
<keyword evidence="1" id="KW-0315">Glutamine amidotransferase</keyword>
<dbReference type="STRING" id="1121457.SAMN02745161_1028"/>
<accession>A0A1N6F0Q8</accession>
<dbReference type="CDD" id="cd01743">
    <property type="entry name" value="GATase1_Anthranilate_Synthase"/>
    <property type="match status" value="1"/>
</dbReference>
<dbReference type="PANTHER" id="PTHR43418">
    <property type="entry name" value="MULTIFUNCTIONAL TRYPTOPHAN BIOSYNTHESIS PROTEIN-RELATED"/>
    <property type="match status" value="1"/>
</dbReference>
<dbReference type="GO" id="GO:0005829">
    <property type="term" value="C:cytosol"/>
    <property type="evidence" value="ECO:0007669"/>
    <property type="project" value="TreeGrafter"/>
</dbReference>
<keyword evidence="4" id="KW-1185">Reference proteome</keyword>
<dbReference type="Proteomes" id="UP000184694">
    <property type="component" value="Unassembled WGS sequence"/>
</dbReference>
<feature type="domain" description="Glutamine amidotransferase" evidence="2">
    <location>
        <begin position="4"/>
        <end position="174"/>
    </location>
</feature>
<dbReference type="InterPro" id="IPR006221">
    <property type="entry name" value="TrpG/PapA_dom"/>
</dbReference>